<keyword evidence="1" id="KW-0812">Transmembrane</keyword>
<sequence length="60" mass="6510">MITVVRAVLQPKGSSSLSELRRAGKSRSTPTMLRQNCITRTGHVVIAAFVLMLQVFGAHS</sequence>
<comment type="caution">
    <text evidence="2">The sequence shown here is derived from an EMBL/GenBank/DDBJ whole genome shotgun (WGS) entry which is preliminary data.</text>
</comment>
<protein>
    <submittedName>
        <fullName evidence="2">Uncharacterized protein</fullName>
    </submittedName>
</protein>
<evidence type="ECO:0000256" key="1">
    <source>
        <dbReference type="SAM" id="Phobius"/>
    </source>
</evidence>
<name>A0ABD0J2W4_9CAEN</name>
<keyword evidence="3" id="KW-1185">Reference proteome</keyword>
<organism evidence="2 3">
    <name type="scientific">Batillaria attramentaria</name>
    <dbReference type="NCBI Taxonomy" id="370345"/>
    <lineage>
        <taxon>Eukaryota</taxon>
        <taxon>Metazoa</taxon>
        <taxon>Spiralia</taxon>
        <taxon>Lophotrochozoa</taxon>
        <taxon>Mollusca</taxon>
        <taxon>Gastropoda</taxon>
        <taxon>Caenogastropoda</taxon>
        <taxon>Sorbeoconcha</taxon>
        <taxon>Cerithioidea</taxon>
        <taxon>Batillariidae</taxon>
        <taxon>Batillaria</taxon>
    </lineage>
</organism>
<dbReference type="EMBL" id="JACVVK020000697">
    <property type="protein sequence ID" value="KAK7455061.1"/>
    <property type="molecule type" value="Genomic_DNA"/>
</dbReference>
<keyword evidence="1" id="KW-1133">Transmembrane helix</keyword>
<reference evidence="2 3" key="1">
    <citation type="journal article" date="2023" name="Sci. Data">
        <title>Genome assembly of the Korean intertidal mud-creeper Batillaria attramentaria.</title>
        <authorList>
            <person name="Patra A.K."/>
            <person name="Ho P.T."/>
            <person name="Jun S."/>
            <person name="Lee S.J."/>
            <person name="Kim Y."/>
            <person name="Won Y.J."/>
        </authorList>
    </citation>
    <scope>NUCLEOTIDE SEQUENCE [LARGE SCALE GENOMIC DNA]</scope>
    <source>
        <strain evidence="2">Wonlab-2016</strain>
    </source>
</reference>
<evidence type="ECO:0000313" key="2">
    <source>
        <dbReference type="EMBL" id="KAK7455061.1"/>
    </source>
</evidence>
<gene>
    <name evidence="2" type="ORF">BaRGS_00039532</name>
</gene>
<accession>A0ABD0J2W4</accession>
<dbReference type="Proteomes" id="UP001519460">
    <property type="component" value="Unassembled WGS sequence"/>
</dbReference>
<dbReference type="AlphaFoldDB" id="A0ABD0J2W4"/>
<feature type="transmembrane region" description="Helical" evidence="1">
    <location>
        <begin position="37"/>
        <end position="57"/>
    </location>
</feature>
<feature type="non-terminal residue" evidence="2">
    <location>
        <position position="60"/>
    </location>
</feature>
<keyword evidence="1" id="KW-0472">Membrane</keyword>
<evidence type="ECO:0000313" key="3">
    <source>
        <dbReference type="Proteomes" id="UP001519460"/>
    </source>
</evidence>
<proteinExistence type="predicted"/>